<evidence type="ECO:0000259" key="12">
    <source>
        <dbReference type="Pfam" id="PF21995"/>
    </source>
</evidence>
<name>A0AAD1U5H1_EUPCR</name>
<dbReference type="Pfam" id="PF21995">
    <property type="entry name" value="RNR-II_ins_dom"/>
    <property type="match status" value="1"/>
</dbReference>
<keyword evidence="6" id="KW-0560">Oxidoreductase</keyword>
<keyword evidence="4" id="KW-0846">Cobalamin</keyword>
<dbReference type="PANTHER" id="PTHR43371:SF1">
    <property type="entry name" value="RIBONUCLEOSIDE-DIPHOSPHATE REDUCTASE"/>
    <property type="match status" value="1"/>
</dbReference>
<dbReference type="Gene3D" id="3.20.70.20">
    <property type="match status" value="3"/>
</dbReference>
<dbReference type="SUPFAM" id="SSF51998">
    <property type="entry name" value="PFL-like glycyl radical enzymes"/>
    <property type="match status" value="1"/>
</dbReference>
<dbReference type="EC" id="1.17.4.2" evidence="3"/>
<dbReference type="GO" id="GO:0008998">
    <property type="term" value="F:ribonucleoside-triphosphate reductase (thioredoxin) activity"/>
    <property type="evidence" value="ECO:0007669"/>
    <property type="project" value="UniProtKB-EC"/>
</dbReference>
<proteinExistence type="inferred from homology"/>
<keyword evidence="14" id="KW-1185">Reference proteome</keyword>
<evidence type="ECO:0000256" key="7">
    <source>
        <dbReference type="ARBA" id="ARBA00023157"/>
    </source>
</evidence>
<dbReference type="GO" id="GO:0006260">
    <property type="term" value="P:DNA replication"/>
    <property type="evidence" value="ECO:0007669"/>
    <property type="project" value="UniProtKB-KW"/>
</dbReference>
<evidence type="ECO:0000256" key="6">
    <source>
        <dbReference type="ARBA" id="ARBA00023002"/>
    </source>
</evidence>
<evidence type="ECO:0000256" key="4">
    <source>
        <dbReference type="ARBA" id="ARBA00022628"/>
    </source>
</evidence>
<feature type="domain" description="B12-dependent ribonucleotide reductase insertion" evidence="12">
    <location>
        <begin position="198"/>
        <end position="260"/>
    </location>
</feature>
<dbReference type="InterPro" id="IPR050862">
    <property type="entry name" value="RdRp_reductase_class-2"/>
</dbReference>
<reference evidence="13" key="1">
    <citation type="submission" date="2023-07" db="EMBL/GenBank/DDBJ databases">
        <authorList>
            <consortium name="AG Swart"/>
            <person name="Singh M."/>
            <person name="Singh A."/>
            <person name="Seah K."/>
            <person name="Emmerich C."/>
        </authorList>
    </citation>
    <scope>NUCLEOTIDE SEQUENCE</scope>
    <source>
        <strain evidence="13">DP1</strain>
    </source>
</reference>
<dbReference type="Proteomes" id="UP001295684">
    <property type="component" value="Unassembled WGS sequence"/>
</dbReference>
<comment type="caution">
    <text evidence="13">The sequence shown here is derived from an EMBL/GenBank/DDBJ whole genome shotgun (WGS) entry which is preliminary data.</text>
</comment>
<dbReference type="GO" id="GO:0031419">
    <property type="term" value="F:cobalamin binding"/>
    <property type="evidence" value="ECO:0007669"/>
    <property type="project" value="UniProtKB-KW"/>
</dbReference>
<feature type="domain" description="Ribonucleotide reductase alpha-helical" evidence="11">
    <location>
        <begin position="37"/>
        <end position="134"/>
    </location>
</feature>
<dbReference type="InterPro" id="IPR054158">
    <property type="entry name" value="RNR-II_ins_dom"/>
</dbReference>
<comment type="catalytic activity">
    <reaction evidence="10">
        <text>a 2'-deoxyribonucleoside 5'-triphosphate + [thioredoxin]-disulfide + H2O = a ribonucleoside 5'-triphosphate + [thioredoxin]-dithiol</text>
        <dbReference type="Rhea" id="RHEA:12701"/>
        <dbReference type="Rhea" id="RHEA-COMP:10698"/>
        <dbReference type="Rhea" id="RHEA-COMP:10700"/>
        <dbReference type="ChEBI" id="CHEBI:15377"/>
        <dbReference type="ChEBI" id="CHEBI:29950"/>
        <dbReference type="ChEBI" id="CHEBI:50058"/>
        <dbReference type="ChEBI" id="CHEBI:61557"/>
        <dbReference type="ChEBI" id="CHEBI:61560"/>
        <dbReference type="EC" id="1.17.4.2"/>
    </reaction>
</comment>
<protein>
    <recommendedName>
        <fullName evidence="3">ribonucleoside-triphosphate reductase (thioredoxin)</fullName>
        <ecNumber evidence="3">1.17.4.2</ecNumber>
    </recommendedName>
</protein>
<keyword evidence="9" id="KW-0170">Cobalt</keyword>
<evidence type="ECO:0000313" key="13">
    <source>
        <dbReference type="EMBL" id="CAI2359389.1"/>
    </source>
</evidence>
<dbReference type="EMBL" id="CAMPGE010000636">
    <property type="protein sequence ID" value="CAI2359389.1"/>
    <property type="molecule type" value="Genomic_DNA"/>
</dbReference>
<comment type="similarity">
    <text evidence="2">Belongs to the class II ribonucleoside-triphosphate reductase family.</text>
</comment>
<evidence type="ECO:0000256" key="8">
    <source>
        <dbReference type="ARBA" id="ARBA00023284"/>
    </source>
</evidence>
<keyword evidence="8" id="KW-0676">Redox-active center</keyword>
<evidence type="ECO:0000256" key="10">
    <source>
        <dbReference type="ARBA" id="ARBA00048987"/>
    </source>
</evidence>
<dbReference type="GO" id="GO:0004748">
    <property type="term" value="F:ribonucleoside-diphosphate reductase activity, thioredoxin disulfide as acceptor"/>
    <property type="evidence" value="ECO:0007669"/>
    <property type="project" value="TreeGrafter"/>
</dbReference>
<evidence type="ECO:0000256" key="3">
    <source>
        <dbReference type="ARBA" id="ARBA00012275"/>
    </source>
</evidence>
<evidence type="ECO:0000256" key="9">
    <source>
        <dbReference type="ARBA" id="ARBA00023285"/>
    </source>
</evidence>
<evidence type="ECO:0000256" key="5">
    <source>
        <dbReference type="ARBA" id="ARBA00022705"/>
    </source>
</evidence>
<dbReference type="Pfam" id="PF17975">
    <property type="entry name" value="RNR_Alpha"/>
    <property type="match status" value="1"/>
</dbReference>
<dbReference type="AlphaFoldDB" id="A0AAD1U5H1"/>
<evidence type="ECO:0000256" key="2">
    <source>
        <dbReference type="ARBA" id="ARBA00005654"/>
    </source>
</evidence>
<keyword evidence="5" id="KW-0235">DNA replication</keyword>
<organism evidence="13 14">
    <name type="scientific">Euplotes crassus</name>
    <dbReference type="NCBI Taxonomy" id="5936"/>
    <lineage>
        <taxon>Eukaryota</taxon>
        <taxon>Sar</taxon>
        <taxon>Alveolata</taxon>
        <taxon>Ciliophora</taxon>
        <taxon>Intramacronucleata</taxon>
        <taxon>Spirotrichea</taxon>
        <taxon>Hypotrichia</taxon>
        <taxon>Euplotida</taxon>
        <taxon>Euplotidae</taxon>
        <taxon>Moneuplotes</taxon>
    </lineage>
</organism>
<evidence type="ECO:0000256" key="1">
    <source>
        <dbReference type="ARBA" id="ARBA00001922"/>
    </source>
</evidence>
<keyword evidence="7" id="KW-1015">Disulfide bond</keyword>
<evidence type="ECO:0000259" key="11">
    <source>
        <dbReference type="Pfam" id="PF17975"/>
    </source>
</evidence>
<comment type="cofactor">
    <cofactor evidence="1">
        <name>adenosylcob(III)alamin</name>
        <dbReference type="ChEBI" id="CHEBI:18408"/>
    </cofactor>
</comment>
<evidence type="ECO:0000313" key="14">
    <source>
        <dbReference type="Proteomes" id="UP001295684"/>
    </source>
</evidence>
<accession>A0AAD1U5H1</accession>
<sequence>MNRLGNSVFKIRHANRVKGYRSGTQSALRSFSTGFKLPNEFLDRYRDQKVNFGFNGLGEIAYIRTYSRKKEDGTNEQWADTVERIVNGCFSMMNEFAPNAMFEEMQTINAMRMYDKIYNFKFLPPGRGIWAMGSQITQKKKLYTALNNCAFVSTKLQPGVKNTLPFTFLMDSSMLGVGVGFDTKGSGSMRVFQPIQDKFLEYVIPDTREGWVKSVELLLDSYFEEGKPKVKFDYSQIRQKGLPLKTFGGVSSGPEPLMHLHEMLENKLSNSLPGGTLNVRDIVDIMNFIGKCVVAGNIRRSAEIAMGEFNDKEFIQLKNYDKYPERMDYGWVSNNSILAKTGMNYSTAVENILSNGEPGFAWLENMQNYGRMVDPADYKDTKACGGNPCLEQTLESFEMCTLVETFPNHHSSFDDFKDTLELAFLYAKIVTLGLTHWSETNEVMERNRRIGCSMSGIAQFVSDRGLETLRKTCDQGYNYLREYDSYISKQFDVPESIKITSIKPSGTVSLLAGATPGMHFPESQYYIRRVRLSKHNALVPILQEAGYRIEDDVYTPNTVCVEVPVDLGPKIRTLENVSLWEQLSLASFLQKYWADNQVSCTVSFDPETEKDQIEPALNYFQYQLKGVSFLPKAAGSYKQMPYEKIDSTKYEDISSKITPVELSKKLSESEGIFEDTEGEKYCDSSSCQIG</sequence>
<gene>
    <name evidence="13" type="ORF">ECRASSUSDP1_LOCUS678</name>
</gene>
<dbReference type="PANTHER" id="PTHR43371">
    <property type="entry name" value="VITAMIN B12-DEPENDENT RIBONUCLEOTIDE REDUCTASE"/>
    <property type="match status" value="1"/>
</dbReference>
<dbReference type="InterPro" id="IPR040763">
    <property type="entry name" value="RNR_alpha_hel"/>
</dbReference>